<keyword evidence="15 25" id="KW-0464">Manganese</keyword>
<evidence type="ECO:0000256" key="17">
    <source>
        <dbReference type="ARBA" id="ARBA00047614"/>
    </source>
</evidence>
<keyword evidence="16 22" id="KW-0961">Cell wall biogenesis/degradation</keyword>
<evidence type="ECO:0000256" key="22">
    <source>
        <dbReference type="HAMAP-Rule" id="MF_00047"/>
    </source>
</evidence>
<dbReference type="GO" id="GO:0071555">
    <property type="term" value="P:cell wall organization"/>
    <property type="evidence" value="ECO:0007669"/>
    <property type="project" value="UniProtKB-KW"/>
</dbReference>
<dbReference type="PROSITE" id="PS50975">
    <property type="entry name" value="ATP_GRASP"/>
    <property type="match status" value="1"/>
</dbReference>
<evidence type="ECO:0000256" key="12">
    <source>
        <dbReference type="ARBA" id="ARBA00022842"/>
    </source>
</evidence>
<evidence type="ECO:0000256" key="23">
    <source>
        <dbReference type="PIRSR" id="PIRSR039102-1"/>
    </source>
</evidence>
<evidence type="ECO:0000256" key="4">
    <source>
        <dbReference type="ARBA" id="ARBA00004752"/>
    </source>
</evidence>
<dbReference type="Gene3D" id="3.30.1490.20">
    <property type="entry name" value="ATP-grasp fold, A domain"/>
    <property type="match status" value="1"/>
</dbReference>
<organism evidence="28 29">
    <name type="scientific">Nesterenkonia alkaliphila</name>
    <dbReference type="NCBI Taxonomy" id="1463631"/>
    <lineage>
        <taxon>Bacteria</taxon>
        <taxon>Bacillati</taxon>
        <taxon>Actinomycetota</taxon>
        <taxon>Actinomycetes</taxon>
        <taxon>Micrococcales</taxon>
        <taxon>Micrococcaceae</taxon>
        <taxon>Nesterenkonia</taxon>
    </lineage>
</organism>
<gene>
    <name evidence="22" type="primary">ddl</name>
    <name evidence="28" type="ORF">GNZ21_05290</name>
</gene>
<comment type="pathway">
    <text evidence="4 22">Cell wall biogenesis; peptidoglycan biosynthesis.</text>
</comment>
<evidence type="ECO:0000256" key="25">
    <source>
        <dbReference type="PIRSR" id="PIRSR039102-3"/>
    </source>
</evidence>
<evidence type="ECO:0000256" key="14">
    <source>
        <dbReference type="ARBA" id="ARBA00022984"/>
    </source>
</evidence>
<dbReference type="InterPro" id="IPR005905">
    <property type="entry name" value="D_ala_D_ala"/>
</dbReference>
<evidence type="ECO:0000259" key="27">
    <source>
        <dbReference type="PROSITE" id="PS50975"/>
    </source>
</evidence>
<keyword evidence="12 25" id="KW-0460">Magnesium</keyword>
<dbReference type="PROSITE" id="PS00844">
    <property type="entry name" value="DALA_DALA_LIGASE_2"/>
    <property type="match status" value="1"/>
</dbReference>
<feature type="active site" evidence="23">
    <location>
        <position position="246"/>
    </location>
</feature>
<keyword evidence="10 24" id="KW-0547">Nucleotide-binding</keyword>
<feature type="binding site" evidence="25">
    <location>
        <position position="378"/>
    </location>
    <ligand>
        <name>Mg(2+)</name>
        <dbReference type="ChEBI" id="CHEBI:18420"/>
        <label>2</label>
    </ligand>
</feature>
<feature type="binding site" evidence="24">
    <location>
        <begin position="238"/>
        <end position="240"/>
    </location>
    <ligand>
        <name>ATP</name>
        <dbReference type="ChEBI" id="CHEBI:30616"/>
    </ligand>
</feature>
<comment type="function">
    <text evidence="2 22">Cell wall formation.</text>
</comment>
<dbReference type="SUPFAM" id="SSF56059">
    <property type="entry name" value="Glutathione synthetase ATP-binding domain-like"/>
    <property type="match status" value="1"/>
</dbReference>
<evidence type="ECO:0000256" key="9">
    <source>
        <dbReference type="ARBA" id="ARBA00022723"/>
    </source>
</evidence>
<dbReference type="PROSITE" id="PS00843">
    <property type="entry name" value="DALA_DALA_LIGASE_1"/>
    <property type="match status" value="1"/>
</dbReference>
<evidence type="ECO:0000256" key="6">
    <source>
        <dbReference type="ARBA" id="ARBA00012216"/>
    </source>
</evidence>
<feature type="domain" description="ATP-grasp" evidence="27">
    <location>
        <begin position="198"/>
        <end position="411"/>
    </location>
</feature>
<keyword evidence="7 22" id="KW-0963">Cytoplasm</keyword>
<comment type="caution">
    <text evidence="28">The sequence shown here is derived from an EMBL/GenBank/DDBJ whole genome shotgun (WGS) entry which is preliminary data.</text>
</comment>
<dbReference type="GO" id="GO:0005524">
    <property type="term" value="F:ATP binding"/>
    <property type="evidence" value="ECO:0007669"/>
    <property type="project" value="UniProtKB-UniRule"/>
</dbReference>
<dbReference type="SUPFAM" id="SSF52440">
    <property type="entry name" value="PreATP-grasp domain"/>
    <property type="match status" value="1"/>
</dbReference>
<evidence type="ECO:0000313" key="29">
    <source>
        <dbReference type="Proteomes" id="UP000460157"/>
    </source>
</evidence>
<dbReference type="EC" id="6.3.2.4" evidence="6 22"/>
<comment type="catalytic activity">
    <reaction evidence="17 22">
        <text>2 D-alanine + ATP = D-alanyl-D-alanine + ADP + phosphate + H(+)</text>
        <dbReference type="Rhea" id="RHEA:11224"/>
        <dbReference type="ChEBI" id="CHEBI:15378"/>
        <dbReference type="ChEBI" id="CHEBI:30616"/>
        <dbReference type="ChEBI" id="CHEBI:43474"/>
        <dbReference type="ChEBI" id="CHEBI:57416"/>
        <dbReference type="ChEBI" id="CHEBI:57822"/>
        <dbReference type="ChEBI" id="CHEBI:456216"/>
        <dbReference type="EC" id="6.3.2.4"/>
    </reaction>
</comment>
<dbReference type="InterPro" id="IPR011095">
    <property type="entry name" value="Dala_Dala_lig_C"/>
</dbReference>
<dbReference type="UniPathway" id="UPA00219"/>
<keyword evidence="13 22" id="KW-0133">Cell shape</keyword>
<dbReference type="NCBIfam" id="NF002528">
    <property type="entry name" value="PRK01966.1-4"/>
    <property type="match status" value="1"/>
</dbReference>
<feature type="binding site" evidence="25">
    <location>
        <position position="378"/>
    </location>
    <ligand>
        <name>Mg(2+)</name>
        <dbReference type="ChEBI" id="CHEBI:18420"/>
        <label>1</label>
    </ligand>
</feature>
<dbReference type="PANTHER" id="PTHR23132:SF25">
    <property type="entry name" value="D-ALANINE--D-ALANINE LIGASE A"/>
    <property type="match status" value="1"/>
</dbReference>
<comment type="pathway">
    <text evidence="18">Glycan biosynthesis.</text>
</comment>
<feature type="binding site" evidence="25">
    <location>
        <position position="365"/>
    </location>
    <ligand>
        <name>Mg(2+)</name>
        <dbReference type="ChEBI" id="CHEBI:18420"/>
        <label>1</label>
    </ligand>
</feature>
<keyword evidence="9 25" id="KW-0479">Metal-binding</keyword>
<evidence type="ECO:0000256" key="3">
    <source>
        <dbReference type="ARBA" id="ARBA00004496"/>
    </source>
</evidence>
<dbReference type="AlphaFoldDB" id="A0A7K1UH62"/>
<evidence type="ECO:0000256" key="8">
    <source>
        <dbReference type="ARBA" id="ARBA00022598"/>
    </source>
</evidence>
<evidence type="ECO:0000256" key="21">
    <source>
        <dbReference type="ARBA" id="ARBA00077154"/>
    </source>
</evidence>
<dbReference type="InterPro" id="IPR011127">
    <property type="entry name" value="Dala_Dala_lig_N"/>
</dbReference>
<feature type="active site" evidence="23">
    <location>
        <position position="61"/>
    </location>
</feature>
<dbReference type="EMBL" id="WRPM01000032">
    <property type="protein sequence ID" value="MVT25779.1"/>
    <property type="molecule type" value="Genomic_DNA"/>
</dbReference>
<evidence type="ECO:0000256" key="24">
    <source>
        <dbReference type="PIRSR" id="PIRSR039102-2"/>
    </source>
</evidence>
<dbReference type="Pfam" id="PF01820">
    <property type="entry name" value="Dala_Dala_lig_N"/>
    <property type="match status" value="1"/>
</dbReference>
<feature type="binding site" evidence="25">
    <location>
        <position position="380"/>
    </location>
    <ligand>
        <name>Mg(2+)</name>
        <dbReference type="ChEBI" id="CHEBI:18420"/>
        <label>2</label>
    </ligand>
</feature>
<comment type="similarity">
    <text evidence="5 22">Belongs to the D-alanine--D-alanine ligase family.</text>
</comment>
<feature type="binding site" evidence="24">
    <location>
        <begin position="246"/>
        <end position="247"/>
    </location>
    <ligand>
        <name>ATP</name>
        <dbReference type="ChEBI" id="CHEBI:30616"/>
    </ligand>
</feature>
<keyword evidence="14 22" id="KW-0573">Peptidoglycan synthesis</keyword>
<dbReference type="Pfam" id="PF07478">
    <property type="entry name" value="Dala_Dala_lig_C"/>
    <property type="match status" value="1"/>
</dbReference>
<feature type="binding site" evidence="24">
    <location>
        <begin position="276"/>
        <end position="283"/>
    </location>
    <ligand>
        <name>ATP</name>
        <dbReference type="ChEBI" id="CHEBI:30616"/>
    </ligand>
</feature>
<evidence type="ECO:0000256" key="26">
    <source>
        <dbReference type="PROSITE-ProRule" id="PRU00409"/>
    </source>
</evidence>
<evidence type="ECO:0000256" key="2">
    <source>
        <dbReference type="ARBA" id="ARBA00003921"/>
    </source>
</evidence>
<evidence type="ECO:0000256" key="18">
    <source>
        <dbReference type="ARBA" id="ARBA00060592"/>
    </source>
</evidence>
<feature type="binding site" evidence="24">
    <location>
        <position position="194"/>
    </location>
    <ligand>
        <name>ATP</name>
        <dbReference type="ChEBI" id="CHEBI:30616"/>
    </ligand>
</feature>
<dbReference type="Proteomes" id="UP000460157">
    <property type="component" value="Unassembled WGS sequence"/>
</dbReference>
<dbReference type="InterPro" id="IPR011761">
    <property type="entry name" value="ATP-grasp"/>
</dbReference>
<comment type="cofactor">
    <cofactor evidence="25">
        <name>Mg(2+)</name>
        <dbReference type="ChEBI" id="CHEBI:18420"/>
    </cofactor>
    <cofactor evidence="25">
        <name>Mn(2+)</name>
        <dbReference type="ChEBI" id="CHEBI:29035"/>
    </cofactor>
    <text evidence="25">Binds 2 magnesium or manganese ions per subunit.</text>
</comment>
<evidence type="ECO:0000256" key="19">
    <source>
        <dbReference type="ARBA" id="ARBA00068427"/>
    </source>
</evidence>
<dbReference type="HAMAP" id="MF_00047">
    <property type="entry name" value="Dala_Dala_lig"/>
    <property type="match status" value="1"/>
</dbReference>
<dbReference type="PANTHER" id="PTHR23132">
    <property type="entry name" value="D-ALANINE--D-ALANINE LIGASE"/>
    <property type="match status" value="1"/>
</dbReference>
<sequence length="421" mass="44487">MPITEAVTAVLAGRLPVQNIASLLLARELKAEQAGSSSAPTPTTSSAKPRILVLYGGQSSEHAVSCVTAAGVLRAIDTSRFEVVEVGITAAGQWTRPVTDPRSHSFDGAQLPRVEPTASSVQLHPGAGGSAQRSAELVEIAPDLSVTSLGRVDAVLPLLHGPFGEDGTLQGLLELAGVPYVGAGVLTSAVGMDKHFMKLAFAAAGLTVGPWETITARQWAADPEACLQRVRQLTLPVFVKPARAGSSTGITRVDDWSQLEQALETARKFDPKVIVEQGIQGREIECGVLGSAGGAAARTSECGEIVVHQGAESHQFYDFTAKYTDDAAAELSCPADLPAGVSEEIRRQAVIAFNAIDGEGISRVDFFYTSEGELVINEVNTMPGFTPISMYPQMWKASGLNYTELITELIQLALDRPVGLR</sequence>
<feature type="active site" evidence="23">
    <location>
        <position position="389"/>
    </location>
</feature>
<dbReference type="PIRSF" id="PIRSF039102">
    <property type="entry name" value="Ddl/VanB"/>
    <property type="match status" value="1"/>
</dbReference>
<dbReference type="GO" id="GO:0046872">
    <property type="term" value="F:metal ion binding"/>
    <property type="evidence" value="ECO:0007669"/>
    <property type="project" value="UniProtKB-KW"/>
</dbReference>
<comment type="cofactor">
    <cofactor evidence="1">
        <name>Mn(2+)</name>
        <dbReference type="ChEBI" id="CHEBI:29035"/>
    </cofactor>
</comment>
<dbReference type="Gene3D" id="3.40.50.20">
    <property type="match status" value="1"/>
</dbReference>
<accession>A0A7K1UH62</accession>
<evidence type="ECO:0000256" key="20">
    <source>
        <dbReference type="ARBA" id="ARBA00076288"/>
    </source>
</evidence>
<dbReference type="Gene3D" id="3.30.470.20">
    <property type="entry name" value="ATP-grasp fold, B domain"/>
    <property type="match status" value="1"/>
</dbReference>
<evidence type="ECO:0000256" key="15">
    <source>
        <dbReference type="ARBA" id="ARBA00023211"/>
    </source>
</evidence>
<comment type="subcellular location">
    <subcellularLocation>
        <location evidence="3 22">Cytoplasm</location>
    </subcellularLocation>
</comment>
<proteinExistence type="inferred from homology"/>
<reference evidence="28 29" key="1">
    <citation type="submission" date="2019-12" db="EMBL/GenBank/DDBJ databases">
        <title>Nesterenkonia muleiensis sp. nov., a novel actinobacterium isolated from sap of Populus euphratica.</title>
        <authorList>
            <person name="Wang R."/>
        </authorList>
    </citation>
    <scope>NUCLEOTIDE SEQUENCE [LARGE SCALE GENOMIC DNA]</scope>
    <source>
        <strain evidence="28 29">F10</strain>
    </source>
</reference>
<evidence type="ECO:0000313" key="28">
    <source>
        <dbReference type="EMBL" id="MVT25779.1"/>
    </source>
</evidence>
<evidence type="ECO:0000256" key="5">
    <source>
        <dbReference type="ARBA" id="ARBA00010871"/>
    </source>
</evidence>
<dbReference type="FunFam" id="3.30.1490.20:FF:000007">
    <property type="entry name" value="D-alanine--D-alanine ligase"/>
    <property type="match status" value="1"/>
</dbReference>
<keyword evidence="29" id="KW-1185">Reference proteome</keyword>
<evidence type="ECO:0000256" key="7">
    <source>
        <dbReference type="ARBA" id="ARBA00022490"/>
    </source>
</evidence>
<evidence type="ECO:0000256" key="16">
    <source>
        <dbReference type="ARBA" id="ARBA00023316"/>
    </source>
</evidence>
<evidence type="ECO:0000256" key="11">
    <source>
        <dbReference type="ARBA" id="ARBA00022840"/>
    </source>
</evidence>
<dbReference type="GO" id="GO:0005829">
    <property type="term" value="C:cytosol"/>
    <property type="evidence" value="ECO:0007669"/>
    <property type="project" value="TreeGrafter"/>
</dbReference>
<dbReference type="GO" id="GO:0008716">
    <property type="term" value="F:D-alanine-D-alanine ligase activity"/>
    <property type="evidence" value="ECO:0007669"/>
    <property type="project" value="UniProtKB-UniRule"/>
</dbReference>
<keyword evidence="8 22" id="KW-0436">Ligase</keyword>
<dbReference type="InterPro" id="IPR013815">
    <property type="entry name" value="ATP_grasp_subdomain_1"/>
</dbReference>
<evidence type="ECO:0000256" key="1">
    <source>
        <dbReference type="ARBA" id="ARBA00001936"/>
    </source>
</evidence>
<evidence type="ECO:0000256" key="10">
    <source>
        <dbReference type="ARBA" id="ARBA00022741"/>
    </source>
</evidence>
<dbReference type="OrthoDB" id="9813261at2"/>
<name>A0A7K1UH62_9MICC</name>
<dbReference type="InterPro" id="IPR000291">
    <property type="entry name" value="D-Ala_lig_Van_CS"/>
</dbReference>
<dbReference type="InterPro" id="IPR016185">
    <property type="entry name" value="PreATP-grasp_dom_sf"/>
</dbReference>
<keyword evidence="11 26" id="KW-0067">ATP-binding</keyword>
<feature type="binding site" evidence="24">
    <location>
        <begin position="377"/>
        <end position="378"/>
    </location>
    <ligand>
        <name>ATP</name>
        <dbReference type="ChEBI" id="CHEBI:30616"/>
    </ligand>
</feature>
<dbReference type="GO" id="GO:0009252">
    <property type="term" value="P:peptidoglycan biosynthetic process"/>
    <property type="evidence" value="ECO:0007669"/>
    <property type="project" value="UniProtKB-UniRule"/>
</dbReference>
<protein>
    <recommendedName>
        <fullName evidence="19 22">D-alanine--D-alanine ligase</fullName>
        <ecNumber evidence="6 22">6.3.2.4</ecNumber>
    </recommendedName>
    <alternativeName>
        <fullName evidence="21 22">D-Ala-D-Ala ligase</fullName>
    </alternativeName>
    <alternativeName>
        <fullName evidence="20 22">D-alanylalanine synthetase</fullName>
    </alternativeName>
</protein>
<dbReference type="FunFam" id="3.30.470.20:FF:000008">
    <property type="entry name" value="D-alanine--D-alanine ligase"/>
    <property type="match status" value="1"/>
</dbReference>
<dbReference type="GO" id="GO:0008360">
    <property type="term" value="P:regulation of cell shape"/>
    <property type="evidence" value="ECO:0007669"/>
    <property type="project" value="UniProtKB-KW"/>
</dbReference>
<dbReference type="NCBIfam" id="TIGR01205">
    <property type="entry name" value="D_ala_D_alaTIGR"/>
    <property type="match status" value="1"/>
</dbReference>
<evidence type="ECO:0000256" key="13">
    <source>
        <dbReference type="ARBA" id="ARBA00022960"/>
    </source>
</evidence>